<reference evidence="2 3" key="1">
    <citation type="submission" date="2014-05" db="EMBL/GenBank/DDBJ databases">
        <title>Complete genome sequence of the Streptomyces mutabilis TRM45540.</title>
        <authorList>
            <person name="Luo X."/>
            <person name="Zhang L."/>
        </authorList>
    </citation>
    <scope>NUCLEOTIDE SEQUENCE [LARGE SCALE GENOMIC DNA]</scope>
    <source>
        <strain evidence="2 3">TRM45540</strain>
    </source>
</reference>
<evidence type="ECO:0000313" key="3">
    <source>
        <dbReference type="Proteomes" id="UP000029095"/>
    </source>
</evidence>
<protein>
    <submittedName>
        <fullName evidence="2">Uncharacterized protein</fullName>
    </submittedName>
</protein>
<evidence type="ECO:0000313" key="2">
    <source>
        <dbReference type="EMBL" id="KFG76981.1"/>
    </source>
</evidence>
<feature type="region of interest" description="Disordered" evidence="1">
    <location>
        <begin position="36"/>
        <end position="69"/>
    </location>
</feature>
<dbReference type="HOGENOM" id="CLU_2774215_0_0_11"/>
<feature type="region of interest" description="Disordered" evidence="1">
    <location>
        <begin position="1"/>
        <end position="20"/>
    </location>
</feature>
<gene>
    <name evidence="2" type="ORF">FM21_13175</name>
</gene>
<feature type="compositionally biased region" description="Low complexity" evidence="1">
    <location>
        <begin position="39"/>
        <end position="58"/>
    </location>
</feature>
<dbReference type="AlphaFoldDB" id="A0A086N763"/>
<name>A0A086N763_9ACTN</name>
<comment type="caution">
    <text evidence="2">The sequence shown here is derived from an EMBL/GenBank/DDBJ whole genome shotgun (WGS) entry which is preliminary data.</text>
</comment>
<accession>A0A086N763</accession>
<evidence type="ECO:0000256" key="1">
    <source>
        <dbReference type="SAM" id="MobiDB-lite"/>
    </source>
</evidence>
<proteinExistence type="predicted"/>
<sequence>MLARAGSKARAEEASRVRKVEPSVLPWRERVWLRLSQPTGSLSTTRSTSRASPRSTCTHCGKEPAGPSQ</sequence>
<dbReference type="Proteomes" id="UP000029095">
    <property type="component" value="Unassembled WGS sequence"/>
</dbReference>
<organism evidence="2 3">
    <name type="scientific">Streptomyces mutabilis</name>
    <dbReference type="NCBI Taxonomy" id="67332"/>
    <lineage>
        <taxon>Bacteria</taxon>
        <taxon>Bacillati</taxon>
        <taxon>Actinomycetota</taxon>
        <taxon>Actinomycetes</taxon>
        <taxon>Kitasatosporales</taxon>
        <taxon>Streptomycetaceae</taxon>
        <taxon>Streptomyces</taxon>
    </lineage>
</organism>
<keyword evidence="3" id="KW-1185">Reference proteome</keyword>
<dbReference type="EMBL" id="JNFQ01000001">
    <property type="protein sequence ID" value="KFG76981.1"/>
    <property type="molecule type" value="Genomic_DNA"/>
</dbReference>
<feature type="compositionally biased region" description="Basic and acidic residues" evidence="1">
    <location>
        <begin position="9"/>
        <end position="20"/>
    </location>
</feature>